<dbReference type="SUPFAM" id="SSF51735">
    <property type="entry name" value="NAD(P)-binding Rossmann-fold domains"/>
    <property type="match status" value="1"/>
</dbReference>
<name>A0A495MB05_9FLAO</name>
<evidence type="ECO:0000256" key="1">
    <source>
        <dbReference type="ARBA" id="ARBA00006484"/>
    </source>
</evidence>
<dbReference type="PANTHER" id="PTHR42760">
    <property type="entry name" value="SHORT-CHAIN DEHYDROGENASES/REDUCTASES FAMILY MEMBER"/>
    <property type="match status" value="1"/>
</dbReference>
<gene>
    <name evidence="4" type="ORF">CLV94_2048</name>
</gene>
<reference evidence="4 5" key="1">
    <citation type="submission" date="2018-10" db="EMBL/GenBank/DDBJ databases">
        <title>Genomic Encyclopedia of Archaeal and Bacterial Type Strains, Phase II (KMG-II): from individual species to whole genera.</title>
        <authorList>
            <person name="Goeker M."/>
        </authorList>
    </citation>
    <scope>NUCLEOTIDE SEQUENCE [LARGE SCALE GENOMIC DNA]</scope>
    <source>
        <strain evidence="4 5">DSM 29537</strain>
    </source>
</reference>
<dbReference type="InterPro" id="IPR020904">
    <property type="entry name" value="Sc_DH/Rdtase_CS"/>
</dbReference>
<evidence type="ECO:0000256" key="3">
    <source>
        <dbReference type="RuleBase" id="RU000363"/>
    </source>
</evidence>
<dbReference type="AlphaFoldDB" id="A0A495MB05"/>
<dbReference type="PRINTS" id="PR00081">
    <property type="entry name" value="GDHRDH"/>
</dbReference>
<keyword evidence="5" id="KW-1185">Reference proteome</keyword>
<dbReference type="Proteomes" id="UP000277579">
    <property type="component" value="Unassembled WGS sequence"/>
</dbReference>
<comment type="caution">
    <text evidence="4">The sequence shown here is derived from an EMBL/GenBank/DDBJ whole genome shotgun (WGS) entry which is preliminary data.</text>
</comment>
<dbReference type="PRINTS" id="PR00080">
    <property type="entry name" value="SDRFAMILY"/>
</dbReference>
<dbReference type="PANTHER" id="PTHR42760:SF133">
    <property type="entry name" value="3-OXOACYL-[ACYL-CARRIER-PROTEIN] REDUCTASE"/>
    <property type="match status" value="1"/>
</dbReference>
<dbReference type="Gene3D" id="3.40.50.720">
    <property type="entry name" value="NAD(P)-binding Rossmann-like Domain"/>
    <property type="match status" value="1"/>
</dbReference>
<organism evidence="4 5">
    <name type="scientific">Flavobacterium endophyticum</name>
    <dbReference type="NCBI Taxonomy" id="1540163"/>
    <lineage>
        <taxon>Bacteria</taxon>
        <taxon>Pseudomonadati</taxon>
        <taxon>Bacteroidota</taxon>
        <taxon>Flavobacteriia</taxon>
        <taxon>Flavobacteriales</taxon>
        <taxon>Flavobacteriaceae</taxon>
        <taxon>Flavobacterium</taxon>
    </lineage>
</organism>
<keyword evidence="2" id="KW-0560">Oxidoreductase</keyword>
<dbReference type="FunFam" id="3.40.50.720:FF:000084">
    <property type="entry name" value="Short-chain dehydrogenase reductase"/>
    <property type="match status" value="1"/>
</dbReference>
<dbReference type="NCBIfam" id="NF005095">
    <property type="entry name" value="PRK06523.1"/>
    <property type="match status" value="1"/>
</dbReference>
<evidence type="ECO:0000313" key="5">
    <source>
        <dbReference type="Proteomes" id="UP000277579"/>
    </source>
</evidence>
<sequence>MQFVFPYLYKLIVCPNFALNKCKMEHEFNFNNELSGKIALVTGGTKGAGNAIAKRLLHAGATVIITARNAPETANENLHFISADLSKPEGTQKVVNEVLGKYGRLDILVNNLGSSETPSGGFAVLDDEAWESTIQANLLAPVRLDRKFLPQMIERKGGVIIHIASIQGKLPLYDSTLPYAAAKAGLINYSKGLSNEVAPKGVRVLTVSPGWIMTTASTRMIERISASSNRSIEEAAQSVMDALGGIPYGRPAQPEEVAELVGFLVSPRASYLTGTEYIIDGGTLPTI</sequence>
<dbReference type="InterPro" id="IPR036291">
    <property type="entry name" value="NAD(P)-bd_dom_sf"/>
</dbReference>
<comment type="similarity">
    <text evidence="1 3">Belongs to the short-chain dehydrogenases/reductases (SDR) family.</text>
</comment>
<proteinExistence type="inferred from homology"/>
<accession>A0A495MB05</accession>
<dbReference type="EMBL" id="RBLC01000002">
    <property type="protein sequence ID" value="RKS23144.1"/>
    <property type="molecule type" value="Genomic_DNA"/>
</dbReference>
<dbReference type="InterPro" id="IPR002347">
    <property type="entry name" value="SDR_fam"/>
</dbReference>
<protein>
    <submittedName>
        <fullName evidence="4">NAD(P)-dependent dehydrogenase (Short-subunit alcohol dehydrogenase family)</fullName>
    </submittedName>
</protein>
<evidence type="ECO:0000256" key="2">
    <source>
        <dbReference type="ARBA" id="ARBA00023002"/>
    </source>
</evidence>
<dbReference type="Pfam" id="PF00106">
    <property type="entry name" value="adh_short"/>
    <property type="match status" value="1"/>
</dbReference>
<dbReference type="GO" id="GO:0016616">
    <property type="term" value="F:oxidoreductase activity, acting on the CH-OH group of donors, NAD or NADP as acceptor"/>
    <property type="evidence" value="ECO:0007669"/>
    <property type="project" value="TreeGrafter"/>
</dbReference>
<dbReference type="PROSITE" id="PS00061">
    <property type="entry name" value="ADH_SHORT"/>
    <property type="match status" value="1"/>
</dbReference>
<evidence type="ECO:0000313" key="4">
    <source>
        <dbReference type="EMBL" id="RKS23144.1"/>
    </source>
</evidence>